<dbReference type="PRINTS" id="PR00598">
    <property type="entry name" value="HTHMARR"/>
</dbReference>
<evidence type="ECO:0000256" key="3">
    <source>
        <dbReference type="ARBA" id="ARBA00023163"/>
    </source>
</evidence>
<keyword evidence="1" id="KW-0805">Transcription regulation</keyword>
<evidence type="ECO:0000259" key="4">
    <source>
        <dbReference type="PROSITE" id="PS50995"/>
    </source>
</evidence>
<accession>A0A315XJE2</accession>
<protein>
    <submittedName>
        <fullName evidence="5">Transcriptional regulator HosA</fullName>
    </submittedName>
</protein>
<evidence type="ECO:0000313" key="6">
    <source>
        <dbReference type="Proteomes" id="UP000251717"/>
    </source>
</evidence>
<dbReference type="RefSeq" id="WP_116593021.1">
    <property type="nucleotide sequence ID" value="NZ_MZGS01000032.1"/>
</dbReference>
<keyword evidence="6" id="KW-1185">Reference proteome</keyword>
<dbReference type="InterPro" id="IPR011991">
    <property type="entry name" value="ArsR-like_HTH"/>
</dbReference>
<gene>
    <name evidence="5" type="primary">hosA</name>
    <name evidence="5" type="ORF">MBBTH_21490</name>
</gene>
<sequence>MPFDKDIPTSPLVSLLHRKQTAFLNNRLKDVDLSSGLYPLLVKSYKNEGISQEELADALHINESTVTRNLEKLENKGLITKTPQKRKKIINVTAEGAKIAQTVMDYDDEWDEKIRNSLSDEEYGDFRKSLIKICEDLI</sequence>
<dbReference type="PANTHER" id="PTHR42756">
    <property type="entry name" value="TRANSCRIPTIONAL REGULATOR, MARR"/>
    <property type="match status" value="1"/>
</dbReference>
<dbReference type="InterPro" id="IPR036388">
    <property type="entry name" value="WH-like_DNA-bd_sf"/>
</dbReference>
<comment type="caution">
    <text evidence="5">The sequence shown here is derived from an EMBL/GenBank/DDBJ whole genome shotgun (WGS) entry which is preliminary data.</text>
</comment>
<reference evidence="5 6" key="1">
    <citation type="submission" date="2017-03" db="EMBL/GenBank/DDBJ databases">
        <title>Genome sequence of Methanobrevibacter thaueri.</title>
        <authorList>
            <person name="Poehlein A."/>
            <person name="Seedorf H."/>
            <person name="Daniel R."/>
        </authorList>
    </citation>
    <scope>NUCLEOTIDE SEQUENCE [LARGE SCALE GENOMIC DNA]</scope>
    <source>
        <strain evidence="5 6">DSM 11995</strain>
    </source>
</reference>
<evidence type="ECO:0000313" key="5">
    <source>
        <dbReference type="EMBL" id="PWB84727.1"/>
    </source>
</evidence>
<keyword evidence="3" id="KW-0804">Transcription</keyword>
<dbReference type="SMART" id="SM00347">
    <property type="entry name" value="HTH_MARR"/>
    <property type="match status" value="1"/>
</dbReference>
<dbReference type="Pfam" id="PF01047">
    <property type="entry name" value="MarR"/>
    <property type="match status" value="1"/>
</dbReference>
<dbReference type="OrthoDB" id="10712at2157"/>
<dbReference type="CDD" id="cd00090">
    <property type="entry name" value="HTH_ARSR"/>
    <property type="match status" value="1"/>
</dbReference>
<dbReference type="PROSITE" id="PS50995">
    <property type="entry name" value="HTH_MARR_2"/>
    <property type="match status" value="1"/>
</dbReference>
<feature type="domain" description="HTH marR-type" evidence="4">
    <location>
        <begin position="9"/>
        <end position="135"/>
    </location>
</feature>
<organism evidence="5 6">
    <name type="scientific">Methanobrevibacter thaueri</name>
    <dbReference type="NCBI Taxonomy" id="190975"/>
    <lineage>
        <taxon>Archaea</taxon>
        <taxon>Methanobacteriati</taxon>
        <taxon>Methanobacteriota</taxon>
        <taxon>Methanomada group</taxon>
        <taxon>Methanobacteria</taxon>
        <taxon>Methanobacteriales</taxon>
        <taxon>Methanobacteriaceae</taxon>
        <taxon>Methanobrevibacter</taxon>
    </lineage>
</organism>
<dbReference type="GO" id="GO:0003700">
    <property type="term" value="F:DNA-binding transcription factor activity"/>
    <property type="evidence" value="ECO:0007669"/>
    <property type="project" value="InterPro"/>
</dbReference>
<dbReference type="PANTHER" id="PTHR42756:SF1">
    <property type="entry name" value="TRANSCRIPTIONAL REPRESSOR OF EMRAB OPERON"/>
    <property type="match status" value="1"/>
</dbReference>
<dbReference type="InterPro" id="IPR000835">
    <property type="entry name" value="HTH_MarR-typ"/>
</dbReference>
<dbReference type="SUPFAM" id="SSF46785">
    <property type="entry name" value="Winged helix' DNA-binding domain"/>
    <property type="match status" value="1"/>
</dbReference>
<evidence type="ECO:0000256" key="2">
    <source>
        <dbReference type="ARBA" id="ARBA00023125"/>
    </source>
</evidence>
<dbReference type="Gene3D" id="1.10.10.10">
    <property type="entry name" value="Winged helix-like DNA-binding domain superfamily/Winged helix DNA-binding domain"/>
    <property type="match status" value="1"/>
</dbReference>
<evidence type="ECO:0000256" key="1">
    <source>
        <dbReference type="ARBA" id="ARBA00023015"/>
    </source>
</evidence>
<dbReference type="GO" id="GO:0003677">
    <property type="term" value="F:DNA binding"/>
    <property type="evidence" value="ECO:0007669"/>
    <property type="project" value="UniProtKB-KW"/>
</dbReference>
<dbReference type="InterPro" id="IPR036390">
    <property type="entry name" value="WH_DNA-bd_sf"/>
</dbReference>
<proteinExistence type="predicted"/>
<dbReference type="Proteomes" id="UP000251717">
    <property type="component" value="Unassembled WGS sequence"/>
</dbReference>
<name>A0A315XJE2_9EURY</name>
<dbReference type="EMBL" id="MZGS01000032">
    <property type="protein sequence ID" value="PWB84727.1"/>
    <property type="molecule type" value="Genomic_DNA"/>
</dbReference>
<dbReference type="AlphaFoldDB" id="A0A315XJE2"/>
<keyword evidence="2" id="KW-0238">DNA-binding</keyword>